<proteinExistence type="predicted"/>
<evidence type="ECO:0000313" key="2">
    <source>
        <dbReference type="Proteomes" id="UP000177723"/>
    </source>
</evidence>
<dbReference type="AlphaFoldDB" id="A0A1F5WRM0"/>
<dbReference type="Proteomes" id="UP000177723">
    <property type="component" value="Unassembled WGS sequence"/>
</dbReference>
<evidence type="ECO:0008006" key="3">
    <source>
        <dbReference type="Google" id="ProtNLM"/>
    </source>
</evidence>
<dbReference type="PANTHER" id="PTHR43845:SF1">
    <property type="entry name" value="BLR5969 PROTEIN"/>
    <property type="match status" value="1"/>
</dbReference>
<evidence type="ECO:0000313" key="1">
    <source>
        <dbReference type="EMBL" id="OGF78254.1"/>
    </source>
</evidence>
<protein>
    <recommendedName>
        <fullName evidence="3">AMP-dependent synthetase/ligase domain-containing protein</fullName>
    </recommendedName>
</protein>
<dbReference type="Gene3D" id="3.40.50.12780">
    <property type="entry name" value="N-terminal domain of ligase-like"/>
    <property type="match status" value="1"/>
</dbReference>
<dbReference type="InterPro" id="IPR042099">
    <property type="entry name" value="ANL_N_sf"/>
</dbReference>
<comment type="caution">
    <text evidence="1">The sequence shown here is derived from an EMBL/GenBank/DDBJ whole genome shotgun (WGS) entry which is preliminary data.</text>
</comment>
<name>A0A1F5WRM0_9BACT</name>
<reference evidence="1 2" key="1">
    <citation type="journal article" date="2016" name="Nat. Commun.">
        <title>Thousands of microbial genomes shed light on interconnected biogeochemical processes in an aquifer system.</title>
        <authorList>
            <person name="Anantharaman K."/>
            <person name="Brown C.T."/>
            <person name="Hug L.A."/>
            <person name="Sharon I."/>
            <person name="Castelle C.J."/>
            <person name="Probst A.J."/>
            <person name="Thomas B.C."/>
            <person name="Singh A."/>
            <person name="Wilkins M.J."/>
            <person name="Karaoz U."/>
            <person name="Brodie E.L."/>
            <person name="Williams K.H."/>
            <person name="Hubbard S.S."/>
            <person name="Banfield J.F."/>
        </authorList>
    </citation>
    <scope>NUCLEOTIDE SEQUENCE [LARGE SCALE GENOMIC DNA]</scope>
</reference>
<accession>A0A1F5WRM0</accession>
<dbReference type="EMBL" id="MFHT01000003">
    <property type="protein sequence ID" value="OGF78254.1"/>
    <property type="molecule type" value="Genomic_DNA"/>
</dbReference>
<organism evidence="1 2">
    <name type="scientific">Candidatus Giovannonibacteria bacterium RIFCSPHIGHO2_12_FULL_43_15</name>
    <dbReference type="NCBI Taxonomy" id="1798341"/>
    <lineage>
        <taxon>Bacteria</taxon>
        <taxon>Candidatus Giovannoniibacteriota</taxon>
    </lineage>
</organism>
<sequence>MNEIYTDEERQSALRFFNDFLKSVAGDENSYYRDKYKQAGFDWKLSIENFIDIEKIPVLTNDNIDMAIRMHYESIHGPGSWKDNFSGLLTIEERYGFLNFAKVSDEYGSASQKTLEILSERNISGAITLTPSSFTNRLARVCRKLKLLHIIGDPHAMKYTAVLADYLKIDSLIASYQNALNLGKEMDITGAGEYIKFIFVPTGHLSFFRLQNLSNFYPHAVVENAYRIIGGNIVGYRCRKAPYEDPNLFHLYDDMFVELLREGGAIRKPGNIIVSSIKKHGFLPLVRYKTSDLGIWEDEICACGKKFLRVVGSVDKEFHFEGIKLDIAQLKNVLFSIHHVDFQFQIHVTELFSQKNKATLRISLEYLDDKANSKSFIDPDHIANRWIIKRNFPLKHFIDEGLIQFDVKKVQAFEAHGDIFVWF</sequence>
<dbReference type="PANTHER" id="PTHR43845">
    <property type="entry name" value="BLR5969 PROTEIN"/>
    <property type="match status" value="1"/>
</dbReference>
<gene>
    <name evidence="1" type="ORF">A3F23_02375</name>
</gene>